<dbReference type="InterPro" id="IPR029024">
    <property type="entry name" value="TerB-like"/>
</dbReference>
<sequence>MEITAIAREREGILSGMAQIALLGGTRTLTPADIASLQACSHYLFQTELRDWHQLPPILPQQLAARLPNPRQREIALQLLTVMAFVDGVVDEAKINLVLTYADALEVHADYIQDLVATTRRQWAWILADMSQRNIESIIGQPWAGADITAWLLPYQHRSDPILVDRFQALAELPADTLGYKFWDFYQAQAYGFPGEPRGLNARFAVPHDCIHLLAGYDTSPAGEILVSTFTAAMHRQKPMAGHILPVIYSWHLGIAFNDVAGSAQGALDPKEFWQAWARGHDTAIDLFDPAWDFWAITAIPLEELRDIYKIPVR</sequence>
<keyword evidence="2" id="KW-1185">Reference proteome</keyword>
<dbReference type="Proteomes" id="UP001268256">
    <property type="component" value="Unassembled WGS sequence"/>
</dbReference>
<proteinExistence type="predicted"/>
<evidence type="ECO:0000313" key="2">
    <source>
        <dbReference type="Proteomes" id="UP001268256"/>
    </source>
</evidence>
<dbReference type="EMBL" id="JAVMIP010000018">
    <property type="protein sequence ID" value="MDS3861907.1"/>
    <property type="molecule type" value="Genomic_DNA"/>
</dbReference>
<organism evidence="1 2">
    <name type="scientific">Pseudocalidococcus azoricus BACA0444</name>
    <dbReference type="NCBI Taxonomy" id="2918990"/>
    <lineage>
        <taxon>Bacteria</taxon>
        <taxon>Bacillati</taxon>
        <taxon>Cyanobacteriota</taxon>
        <taxon>Cyanophyceae</taxon>
        <taxon>Acaryochloridales</taxon>
        <taxon>Thermosynechococcaceae</taxon>
        <taxon>Pseudocalidococcus</taxon>
        <taxon>Pseudocalidococcus azoricus</taxon>
    </lineage>
</organism>
<dbReference type="AlphaFoldDB" id="A0AAE4FUR0"/>
<name>A0AAE4FUR0_9CYAN</name>
<evidence type="ECO:0000313" key="1">
    <source>
        <dbReference type="EMBL" id="MDS3861907.1"/>
    </source>
</evidence>
<accession>A0AAE4FUR0</accession>
<reference evidence="2" key="1">
    <citation type="submission" date="2023-07" db="EMBL/GenBank/DDBJ databases">
        <authorList>
            <person name="Luz R."/>
            <person name="Cordeiro R."/>
            <person name="Fonseca A."/>
            <person name="Goncalves V."/>
        </authorList>
    </citation>
    <scope>NUCLEOTIDE SEQUENCE [LARGE SCALE GENOMIC DNA]</scope>
    <source>
        <strain evidence="2">BACA0444</strain>
    </source>
</reference>
<comment type="caution">
    <text evidence="1">The sequence shown here is derived from an EMBL/GenBank/DDBJ whole genome shotgun (WGS) entry which is preliminary data.</text>
</comment>
<dbReference type="RefSeq" id="WP_322879130.1">
    <property type="nucleotide sequence ID" value="NZ_JAVMIP010000018.1"/>
</dbReference>
<protein>
    <submittedName>
        <fullName evidence="1">Uncharacterized protein</fullName>
    </submittedName>
</protein>
<dbReference type="SUPFAM" id="SSF158682">
    <property type="entry name" value="TerB-like"/>
    <property type="match status" value="1"/>
</dbReference>
<dbReference type="CDD" id="cd07177">
    <property type="entry name" value="terB_like"/>
    <property type="match status" value="1"/>
</dbReference>
<gene>
    <name evidence="1" type="ORF">RIF25_13960</name>
</gene>